<organism evidence="2 3">
    <name type="scientific">Colletotrichum shisoi</name>
    <dbReference type="NCBI Taxonomy" id="2078593"/>
    <lineage>
        <taxon>Eukaryota</taxon>
        <taxon>Fungi</taxon>
        <taxon>Dikarya</taxon>
        <taxon>Ascomycota</taxon>
        <taxon>Pezizomycotina</taxon>
        <taxon>Sordariomycetes</taxon>
        <taxon>Hypocreomycetidae</taxon>
        <taxon>Glomerellales</taxon>
        <taxon>Glomerellaceae</taxon>
        <taxon>Colletotrichum</taxon>
        <taxon>Colletotrichum destructivum species complex</taxon>
    </lineage>
</organism>
<dbReference type="Proteomes" id="UP000326340">
    <property type="component" value="Unassembled WGS sequence"/>
</dbReference>
<feature type="compositionally biased region" description="Basic and acidic residues" evidence="1">
    <location>
        <begin position="24"/>
        <end position="40"/>
    </location>
</feature>
<feature type="compositionally biased region" description="Basic and acidic residues" evidence="1">
    <location>
        <begin position="1"/>
        <end position="11"/>
    </location>
</feature>
<keyword evidence="3" id="KW-1185">Reference proteome</keyword>
<evidence type="ECO:0000313" key="2">
    <source>
        <dbReference type="EMBL" id="TQN73877.1"/>
    </source>
</evidence>
<evidence type="ECO:0000256" key="1">
    <source>
        <dbReference type="SAM" id="MobiDB-lite"/>
    </source>
</evidence>
<protein>
    <submittedName>
        <fullName evidence="2">Uncharacterized protein</fullName>
    </submittedName>
</protein>
<gene>
    <name evidence="2" type="ORF">CSHISOI_01583</name>
</gene>
<reference evidence="2 3" key="1">
    <citation type="journal article" date="2019" name="Sci. Rep.">
        <title>Colletotrichum shisoi sp. nov., an anthracnose pathogen of Perilla frutescens in Japan: molecular phylogenetic, morphological and genomic evidence.</title>
        <authorList>
            <person name="Gan P."/>
            <person name="Tsushima A."/>
            <person name="Hiroyama R."/>
            <person name="Narusaka M."/>
            <person name="Takano Y."/>
            <person name="Narusaka Y."/>
            <person name="Kawaradani M."/>
            <person name="Damm U."/>
            <person name="Shirasu K."/>
        </authorList>
    </citation>
    <scope>NUCLEOTIDE SEQUENCE [LARGE SCALE GENOMIC DNA]</scope>
    <source>
        <strain evidence="2 3">PG-2018a</strain>
    </source>
</reference>
<accession>A0A5Q4C5C0</accession>
<comment type="caution">
    <text evidence="2">The sequence shown here is derived from an EMBL/GenBank/DDBJ whole genome shotgun (WGS) entry which is preliminary data.</text>
</comment>
<name>A0A5Q4C5C0_9PEZI</name>
<dbReference type="EMBL" id="PUHP01000068">
    <property type="protein sequence ID" value="TQN73877.1"/>
    <property type="molecule type" value="Genomic_DNA"/>
</dbReference>
<sequence length="170" mass="18330">MKDSVSVRRVCDQSTTSVPLPTHRPLDNRCVADRSKHPRDGNQASSDPVHEKAAVASPPSHNTNMTTSVTTADTTRITTATAPVLEACHQTPSSQDFVAACRHLASLATAIPRIDASYIGLLPPPRGSTGHLLRETLITCVEAYLDYIDNESDQVVLPPCNNADNNVPFF</sequence>
<dbReference type="AlphaFoldDB" id="A0A5Q4C5C0"/>
<proteinExistence type="predicted"/>
<feature type="region of interest" description="Disordered" evidence="1">
    <location>
        <begin position="1"/>
        <end position="67"/>
    </location>
</feature>
<evidence type="ECO:0000313" key="3">
    <source>
        <dbReference type="Proteomes" id="UP000326340"/>
    </source>
</evidence>